<accession>A0A1N7FP92</accession>
<keyword evidence="4" id="KW-1185">Reference proteome</keyword>
<name>A0A1N7FP92_9RHOB</name>
<proteinExistence type="predicted"/>
<dbReference type="EMBL" id="FTNV01000001">
    <property type="protein sequence ID" value="SIS02208.1"/>
    <property type="molecule type" value="Genomic_DNA"/>
</dbReference>
<keyword evidence="2" id="KW-0472">Membrane</keyword>
<keyword evidence="2" id="KW-0812">Transmembrane</keyword>
<organism evidence="3 4">
    <name type="scientific">Roseovarius nanhaiticus</name>
    <dbReference type="NCBI Taxonomy" id="573024"/>
    <lineage>
        <taxon>Bacteria</taxon>
        <taxon>Pseudomonadati</taxon>
        <taxon>Pseudomonadota</taxon>
        <taxon>Alphaproteobacteria</taxon>
        <taxon>Rhodobacterales</taxon>
        <taxon>Roseobacteraceae</taxon>
        <taxon>Roseovarius</taxon>
    </lineage>
</organism>
<reference evidence="4" key="1">
    <citation type="submission" date="2017-01" db="EMBL/GenBank/DDBJ databases">
        <authorList>
            <person name="Varghese N."/>
            <person name="Submissions S."/>
        </authorList>
    </citation>
    <scope>NUCLEOTIDE SEQUENCE [LARGE SCALE GENOMIC DNA]</scope>
    <source>
        <strain evidence="4">DSM 29590</strain>
    </source>
</reference>
<dbReference type="STRING" id="573024.SAMN05216208_0894"/>
<evidence type="ECO:0000313" key="4">
    <source>
        <dbReference type="Proteomes" id="UP000186019"/>
    </source>
</evidence>
<feature type="region of interest" description="Disordered" evidence="1">
    <location>
        <begin position="1"/>
        <end position="27"/>
    </location>
</feature>
<keyword evidence="2" id="KW-1133">Transmembrane helix</keyword>
<evidence type="ECO:0000256" key="2">
    <source>
        <dbReference type="SAM" id="Phobius"/>
    </source>
</evidence>
<dbReference type="RefSeq" id="WP_244512497.1">
    <property type="nucleotide sequence ID" value="NZ_FOAC01000001.1"/>
</dbReference>
<gene>
    <name evidence="3" type="ORF">SAMN05421666_1242</name>
</gene>
<protein>
    <submittedName>
        <fullName evidence="3">Uncharacterized protein</fullName>
    </submittedName>
</protein>
<feature type="transmembrane region" description="Helical" evidence="2">
    <location>
        <begin position="83"/>
        <end position="101"/>
    </location>
</feature>
<dbReference type="AlphaFoldDB" id="A0A1N7FP92"/>
<evidence type="ECO:0000256" key="1">
    <source>
        <dbReference type="SAM" id="MobiDB-lite"/>
    </source>
</evidence>
<feature type="region of interest" description="Disordered" evidence="1">
    <location>
        <begin position="107"/>
        <end position="132"/>
    </location>
</feature>
<dbReference type="Proteomes" id="UP000186019">
    <property type="component" value="Unassembled WGS sequence"/>
</dbReference>
<evidence type="ECO:0000313" key="3">
    <source>
        <dbReference type="EMBL" id="SIS02208.1"/>
    </source>
</evidence>
<feature type="transmembrane region" description="Helical" evidence="2">
    <location>
        <begin position="47"/>
        <end position="68"/>
    </location>
</feature>
<sequence length="132" mass="13714">MNAARGPGNVQDKLPARPQPPADGKPGAGYALFVAHGTYRQRRMIDAAGLLPVLGALLFAMPLLWMGAGSGPEPAAPARTSHVMIYLFAVWAGLVILSAFITRGLKTGGAVPEDDDTPPHNSTSQDGAVRDG</sequence>